<dbReference type="Proteomes" id="UP000240624">
    <property type="component" value="Unassembled WGS sequence"/>
</dbReference>
<evidence type="ECO:0000313" key="4">
    <source>
        <dbReference type="Proteomes" id="UP000240624"/>
    </source>
</evidence>
<dbReference type="RefSeq" id="WP_085896564.1">
    <property type="nucleotide sequence ID" value="NZ_CAXPGX010000100.1"/>
</dbReference>
<dbReference type="Proteomes" id="UP000193495">
    <property type="component" value="Unassembled WGS sequence"/>
</dbReference>
<dbReference type="OrthoDB" id="7875218at2"/>
<dbReference type="InterPro" id="IPR045516">
    <property type="entry name" value="DUF6477"/>
</dbReference>
<reference evidence="1 4" key="2">
    <citation type="submission" date="2018-03" db="EMBL/GenBank/DDBJ databases">
        <title>Genomic Encyclopedia of Archaeal and Bacterial Type Strains, Phase II (KMG-II): from individual species to whole genera.</title>
        <authorList>
            <person name="Goeker M."/>
        </authorList>
    </citation>
    <scope>NUCLEOTIDE SEQUENCE [LARGE SCALE GENOMIC DNA]</scope>
    <source>
        <strain evidence="1 4">DSM 29956</strain>
    </source>
</reference>
<reference evidence="2 3" key="1">
    <citation type="submission" date="2017-03" db="EMBL/GenBank/DDBJ databases">
        <authorList>
            <person name="Afonso C.L."/>
            <person name="Miller P.J."/>
            <person name="Scott M.A."/>
            <person name="Spackman E."/>
            <person name="Goraichik I."/>
            <person name="Dimitrov K.M."/>
            <person name="Suarez D.L."/>
            <person name="Swayne D.E."/>
        </authorList>
    </citation>
    <scope>NUCLEOTIDE SEQUENCE [LARGE SCALE GENOMIC DNA]</scope>
    <source>
        <strain evidence="2 3">CECT 8367</strain>
    </source>
</reference>
<dbReference type="Pfam" id="PF20083">
    <property type="entry name" value="DUF6477"/>
    <property type="match status" value="1"/>
</dbReference>
<sequence length="95" mass="10300">MQDPLSRLATLRRPPLLVEAARFGVDAYDRTAALPRLIGAAARGPAQALMALIEREADLEARRRAGTGDYRPARHVELIVALMGEARLLRAAALS</sequence>
<protein>
    <submittedName>
        <fullName evidence="2">Uncharacterized protein</fullName>
    </submittedName>
</protein>
<gene>
    <name evidence="1" type="ORF">CLV79_106163</name>
    <name evidence="2" type="ORF">LOS8367_02217</name>
</gene>
<keyword evidence="4" id="KW-1185">Reference proteome</keyword>
<dbReference type="EMBL" id="FWFY01000006">
    <property type="protein sequence ID" value="SLN49733.1"/>
    <property type="molecule type" value="Genomic_DNA"/>
</dbReference>
<dbReference type="EMBL" id="PYGB01000006">
    <property type="protein sequence ID" value="PSK86155.1"/>
    <property type="molecule type" value="Genomic_DNA"/>
</dbReference>
<organism evidence="2 3">
    <name type="scientific">Limimaricola soesokkakensis</name>
    <dbReference type="NCBI Taxonomy" id="1343159"/>
    <lineage>
        <taxon>Bacteria</taxon>
        <taxon>Pseudomonadati</taxon>
        <taxon>Pseudomonadota</taxon>
        <taxon>Alphaproteobacteria</taxon>
        <taxon>Rhodobacterales</taxon>
        <taxon>Paracoccaceae</taxon>
        <taxon>Limimaricola</taxon>
    </lineage>
</organism>
<proteinExistence type="predicted"/>
<evidence type="ECO:0000313" key="1">
    <source>
        <dbReference type="EMBL" id="PSK86155.1"/>
    </source>
</evidence>
<name>A0A1X6ZFU2_9RHOB</name>
<evidence type="ECO:0000313" key="2">
    <source>
        <dbReference type="EMBL" id="SLN49733.1"/>
    </source>
</evidence>
<evidence type="ECO:0000313" key="3">
    <source>
        <dbReference type="Proteomes" id="UP000193495"/>
    </source>
</evidence>
<accession>A0A1X6ZFU2</accession>
<dbReference type="AlphaFoldDB" id="A0A1X6ZFU2"/>